<dbReference type="PANTHER" id="PTHR20883:SF14">
    <property type="entry name" value="PHYTANOYL-COA DIOXYGENASE"/>
    <property type="match status" value="1"/>
</dbReference>
<keyword evidence="1" id="KW-0560">Oxidoreductase</keyword>
<sequence length="284" mass="32728">MMLPINQLCTLNCQTEGVELSNERLDQYAEEGVLLVKNLFDPVDFLSIRNDLSGRLTLLERHNGCEVFENENEISQISDRLIRLEEQAPGTQSILYDAMNFAPSLHAMGAHSKLMAILEKLLSHEISIHDRYIILMSMPQGEWHLASWHQDWYYNEGPHSTITLYAPLQKTDQQNGSLTFALGEHQKPPVPHDEYNHGINTKWHSLPPEEVNQYDRVVPTALDVGDVLLFHSLTPHTPSKNQSDHVRFVLNLRYRDLRDPQFLNEGWRIQEITRARNAMQRSAS</sequence>
<proteinExistence type="predicted"/>
<dbReference type="SUPFAM" id="SSF51197">
    <property type="entry name" value="Clavaminate synthase-like"/>
    <property type="match status" value="1"/>
</dbReference>
<name>A0A517W4A8_9PLAN</name>
<dbReference type="KEGG" id="gaw:V144x_55990"/>
<dbReference type="PANTHER" id="PTHR20883">
    <property type="entry name" value="PHYTANOYL-COA DIOXYGENASE DOMAIN CONTAINING 1"/>
    <property type="match status" value="1"/>
</dbReference>
<dbReference type="InterPro" id="IPR008775">
    <property type="entry name" value="Phytyl_CoA_dOase-like"/>
</dbReference>
<protein>
    <submittedName>
        <fullName evidence="1">Phytanoyl-CoA dioxygenase (PhyH)</fullName>
    </submittedName>
</protein>
<dbReference type="GO" id="GO:0016706">
    <property type="term" value="F:2-oxoglutarate-dependent dioxygenase activity"/>
    <property type="evidence" value="ECO:0007669"/>
    <property type="project" value="UniProtKB-ARBA"/>
</dbReference>
<dbReference type="AlphaFoldDB" id="A0A517W4A8"/>
<dbReference type="RefSeq" id="WP_144990143.1">
    <property type="nucleotide sequence ID" value="NZ_CP037920.1"/>
</dbReference>
<evidence type="ECO:0000313" key="2">
    <source>
        <dbReference type="Proteomes" id="UP000318704"/>
    </source>
</evidence>
<dbReference type="Proteomes" id="UP000318704">
    <property type="component" value="Chromosome"/>
</dbReference>
<dbReference type="Gene3D" id="2.60.120.620">
    <property type="entry name" value="q2cbj1_9rhob like domain"/>
    <property type="match status" value="1"/>
</dbReference>
<dbReference type="GO" id="GO:0005506">
    <property type="term" value="F:iron ion binding"/>
    <property type="evidence" value="ECO:0007669"/>
    <property type="project" value="UniProtKB-ARBA"/>
</dbReference>
<organism evidence="1 2">
    <name type="scientific">Gimesia aquarii</name>
    <dbReference type="NCBI Taxonomy" id="2527964"/>
    <lineage>
        <taxon>Bacteria</taxon>
        <taxon>Pseudomonadati</taxon>
        <taxon>Planctomycetota</taxon>
        <taxon>Planctomycetia</taxon>
        <taxon>Planctomycetales</taxon>
        <taxon>Planctomycetaceae</taxon>
        <taxon>Gimesia</taxon>
    </lineage>
</organism>
<gene>
    <name evidence="1" type="ORF">V144x_55990</name>
</gene>
<dbReference type="EMBL" id="CP037920">
    <property type="protein sequence ID" value="QDU00086.1"/>
    <property type="molecule type" value="Genomic_DNA"/>
</dbReference>
<dbReference type="Pfam" id="PF05721">
    <property type="entry name" value="PhyH"/>
    <property type="match status" value="1"/>
</dbReference>
<keyword evidence="1" id="KW-0223">Dioxygenase</keyword>
<accession>A0A517W4A8</accession>
<evidence type="ECO:0000313" key="1">
    <source>
        <dbReference type="EMBL" id="QDU00086.1"/>
    </source>
</evidence>
<reference evidence="1 2" key="1">
    <citation type="submission" date="2019-03" db="EMBL/GenBank/DDBJ databases">
        <title>Deep-cultivation of Planctomycetes and their phenomic and genomic characterization uncovers novel biology.</title>
        <authorList>
            <person name="Wiegand S."/>
            <person name="Jogler M."/>
            <person name="Boedeker C."/>
            <person name="Pinto D."/>
            <person name="Vollmers J."/>
            <person name="Rivas-Marin E."/>
            <person name="Kohn T."/>
            <person name="Peeters S.H."/>
            <person name="Heuer A."/>
            <person name="Rast P."/>
            <person name="Oberbeckmann S."/>
            <person name="Bunk B."/>
            <person name="Jeske O."/>
            <person name="Meyerdierks A."/>
            <person name="Storesund J.E."/>
            <person name="Kallscheuer N."/>
            <person name="Luecker S."/>
            <person name="Lage O.M."/>
            <person name="Pohl T."/>
            <person name="Merkel B.J."/>
            <person name="Hornburger P."/>
            <person name="Mueller R.-W."/>
            <person name="Bruemmer F."/>
            <person name="Labrenz M."/>
            <person name="Spormann A.M."/>
            <person name="Op den Camp H."/>
            <person name="Overmann J."/>
            <person name="Amann R."/>
            <person name="Jetten M.S.M."/>
            <person name="Mascher T."/>
            <person name="Medema M.H."/>
            <person name="Devos D.P."/>
            <person name="Kaster A.-K."/>
            <person name="Ovreas L."/>
            <person name="Rohde M."/>
            <person name="Galperin M.Y."/>
            <person name="Jogler C."/>
        </authorList>
    </citation>
    <scope>NUCLEOTIDE SEQUENCE [LARGE SCALE GENOMIC DNA]</scope>
    <source>
        <strain evidence="1 2">V144</strain>
    </source>
</reference>